<feature type="domain" description="MOSC" evidence="1">
    <location>
        <begin position="18"/>
        <end position="140"/>
    </location>
</feature>
<dbReference type="PANTHER" id="PTHR36930:SF1">
    <property type="entry name" value="MOSC DOMAIN-CONTAINING PROTEIN"/>
    <property type="match status" value="1"/>
</dbReference>
<protein>
    <submittedName>
        <fullName evidence="2">MOSC domain-containing protein</fullName>
    </submittedName>
</protein>
<evidence type="ECO:0000313" key="2">
    <source>
        <dbReference type="EMBL" id="HGA37306.1"/>
    </source>
</evidence>
<dbReference type="InterPro" id="IPR011037">
    <property type="entry name" value="Pyrv_Knase-like_insert_dom_sf"/>
</dbReference>
<dbReference type="PROSITE" id="PS51340">
    <property type="entry name" value="MOSC"/>
    <property type="match status" value="1"/>
</dbReference>
<gene>
    <name evidence="2" type="ORF">ENX80_00600</name>
</gene>
<dbReference type="InterPro" id="IPR005302">
    <property type="entry name" value="MoCF_Sase_C"/>
</dbReference>
<name>A0A832AUG0_DESAE</name>
<dbReference type="Pfam" id="PF03473">
    <property type="entry name" value="MOSC"/>
    <property type="match status" value="1"/>
</dbReference>
<sequence length="148" mass="16242">MSTVVSVNISKAKGVPKEPVEKVTAIKNYGLFGDAHAFKNSHRQISFLDFDEIMDFKNDLSFGSFAENITVSGLCNETIFLGSIIKIGNTIVKVTQIGKTCHNECNIKKLLGSCIMPKKGIFGVILKGGLIKPNMVIEVINGKDFYNR</sequence>
<dbReference type="Gene3D" id="2.40.33.20">
    <property type="entry name" value="PK beta-barrel domain-like"/>
    <property type="match status" value="1"/>
</dbReference>
<dbReference type="SUPFAM" id="SSF50800">
    <property type="entry name" value="PK beta-barrel domain-like"/>
    <property type="match status" value="1"/>
</dbReference>
<dbReference type="GO" id="GO:0030151">
    <property type="term" value="F:molybdenum ion binding"/>
    <property type="evidence" value="ECO:0007669"/>
    <property type="project" value="InterPro"/>
</dbReference>
<accession>A0A832AUG0</accession>
<dbReference type="PANTHER" id="PTHR36930">
    <property type="entry name" value="METAL-SULFUR CLUSTER BIOSYNTHESIS PROTEINS YUAD-RELATED"/>
    <property type="match status" value="1"/>
</dbReference>
<dbReference type="InterPro" id="IPR052716">
    <property type="entry name" value="MOSC_domain"/>
</dbReference>
<evidence type="ECO:0000259" key="1">
    <source>
        <dbReference type="PROSITE" id="PS51340"/>
    </source>
</evidence>
<dbReference type="GO" id="GO:0003824">
    <property type="term" value="F:catalytic activity"/>
    <property type="evidence" value="ECO:0007669"/>
    <property type="project" value="InterPro"/>
</dbReference>
<proteinExistence type="predicted"/>
<comment type="caution">
    <text evidence="2">The sequence shown here is derived from an EMBL/GenBank/DDBJ whole genome shotgun (WGS) entry which is preliminary data.</text>
</comment>
<reference evidence="2" key="1">
    <citation type="journal article" date="2020" name="mSystems">
        <title>Genome- and Community-Level Interaction Insights into Carbon Utilization and Element Cycling Functions of Hydrothermarchaeota in Hydrothermal Sediment.</title>
        <authorList>
            <person name="Zhou Z."/>
            <person name="Liu Y."/>
            <person name="Xu W."/>
            <person name="Pan J."/>
            <person name="Luo Z.H."/>
            <person name="Li M."/>
        </authorList>
    </citation>
    <scope>NUCLEOTIDE SEQUENCE [LARGE SCALE GENOMIC DNA]</scope>
    <source>
        <strain evidence="2">SpSt-972</strain>
    </source>
</reference>
<dbReference type="EMBL" id="DTPL01000037">
    <property type="protein sequence ID" value="HGA37306.1"/>
    <property type="molecule type" value="Genomic_DNA"/>
</dbReference>
<organism evidence="2">
    <name type="scientific">Desulfurella acetivorans</name>
    <dbReference type="NCBI Taxonomy" id="33002"/>
    <lineage>
        <taxon>Bacteria</taxon>
        <taxon>Pseudomonadati</taxon>
        <taxon>Campylobacterota</taxon>
        <taxon>Desulfurellia</taxon>
        <taxon>Desulfurellales</taxon>
        <taxon>Desulfurellaceae</taxon>
        <taxon>Desulfurella</taxon>
    </lineage>
</organism>
<dbReference type="AlphaFoldDB" id="A0A832AUG0"/>
<dbReference type="GO" id="GO:0030170">
    <property type="term" value="F:pyridoxal phosphate binding"/>
    <property type="evidence" value="ECO:0007669"/>
    <property type="project" value="InterPro"/>
</dbReference>